<dbReference type="PANTHER" id="PTHR11552">
    <property type="entry name" value="GLUCOSE-METHANOL-CHOLINE GMC OXIDOREDUCTASE"/>
    <property type="match status" value="1"/>
</dbReference>
<dbReference type="GO" id="GO:0016614">
    <property type="term" value="F:oxidoreductase activity, acting on CH-OH group of donors"/>
    <property type="evidence" value="ECO:0007669"/>
    <property type="project" value="InterPro"/>
</dbReference>
<evidence type="ECO:0000259" key="5">
    <source>
        <dbReference type="PROSITE" id="PS00624"/>
    </source>
</evidence>
<feature type="domain" description="Glucose-methanol-choline oxidoreductase N-terminal" evidence="5">
    <location>
        <begin position="293"/>
        <end position="307"/>
    </location>
</feature>
<dbReference type="Gene3D" id="3.30.560.10">
    <property type="entry name" value="Glucose Oxidase, domain 3"/>
    <property type="match status" value="1"/>
</dbReference>
<comment type="cofactor">
    <cofactor evidence="2">
        <name>FAD</name>
        <dbReference type="ChEBI" id="CHEBI:57692"/>
    </cofactor>
</comment>
<evidence type="ECO:0000259" key="4">
    <source>
        <dbReference type="PROSITE" id="PS00623"/>
    </source>
</evidence>
<dbReference type="OrthoDB" id="269227at2759"/>
<dbReference type="InterPro" id="IPR000172">
    <property type="entry name" value="GMC_OxRdtase_N"/>
</dbReference>
<keyword evidence="2 3" id="KW-0274">FAD</keyword>
<dbReference type="PANTHER" id="PTHR11552:SF210">
    <property type="entry name" value="GLUCOSE-METHANOL-CHOLINE OXIDOREDUCTASE N-TERMINAL DOMAIN-CONTAINING PROTEIN-RELATED"/>
    <property type="match status" value="1"/>
</dbReference>
<organism evidence="6 7">
    <name type="scientific">Amylocarpus encephaloides</name>
    <dbReference type="NCBI Taxonomy" id="45428"/>
    <lineage>
        <taxon>Eukaryota</taxon>
        <taxon>Fungi</taxon>
        <taxon>Dikarya</taxon>
        <taxon>Ascomycota</taxon>
        <taxon>Pezizomycotina</taxon>
        <taxon>Leotiomycetes</taxon>
        <taxon>Helotiales</taxon>
        <taxon>Helotiales incertae sedis</taxon>
        <taxon>Amylocarpus</taxon>
    </lineage>
</organism>
<dbReference type="AlphaFoldDB" id="A0A9P7YJ47"/>
<dbReference type="Gene3D" id="3.50.50.60">
    <property type="entry name" value="FAD/NAD(P)-binding domain"/>
    <property type="match status" value="1"/>
</dbReference>
<evidence type="ECO:0000313" key="7">
    <source>
        <dbReference type="Proteomes" id="UP000824998"/>
    </source>
</evidence>
<accession>A0A9P7YJ47</accession>
<dbReference type="SUPFAM" id="SSF51905">
    <property type="entry name" value="FAD/NAD(P)-binding domain"/>
    <property type="match status" value="1"/>
</dbReference>
<keyword evidence="7" id="KW-1185">Reference proteome</keyword>
<dbReference type="Pfam" id="PF05199">
    <property type="entry name" value="GMC_oxred_C"/>
    <property type="match status" value="1"/>
</dbReference>
<evidence type="ECO:0000256" key="3">
    <source>
        <dbReference type="RuleBase" id="RU003968"/>
    </source>
</evidence>
<dbReference type="Proteomes" id="UP000824998">
    <property type="component" value="Unassembled WGS sequence"/>
</dbReference>
<evidence type="ECO:0000256" key="2">
    <source>
        <dbReference type="PIRSR" id="PIRSR000137-2"/>
    </source>
</evidence>
<comment type="similarity">
    <text evidence="1 3">Belongs to the GMC oxidoreductase family.</text>
</comment>
<proteinExistence type="inferred from homology"/>
<dbReference type="InterPro" id="IPR012132">
    <property type="entry name" value="GMC_OxRdtase"/>
</dbReference>
<comment type="caution">
    <text evidence="6">The sequence shown here is derived from an EMBL/GenBank/DDBJ whole genome shotgun (WGS) entry which is preliminary data.</text>
</comment>
<dbReference type="GO" id="GO:0050660">
    <property type="term" value="F:flavin adenine dinucleotide binding"/>
    <property type="evidence" value="ECO:0007669"/>
    <property type="project" value="InterPro"/>
</dbReference>
<dbReference type="InterPro" id="IPR036188">
    <property type="entry name" value="FAD/NAD-bd_sf"/>
</dbReference>
<gene>
    <name evidence="6" type="ORF">BJ875DRAFT_29588</name>
</gene>
<dbReference type="EMBL" id="MU251481">
    <property type="protein sequence ID" value="KAG9233943.1"/>
    <property type="molecule type" value="Genomic_DNA"/>
</dbReference>
<dbReference type="PROSITE" id="PS00624">
    <property type="entry name" value="GMC_OXRED_2"/>
    <property type="match status" value="1"/>
</dbReference>
<name>A0A9P7YJ47_9HELO</name>
<dbReference type="PIRSF" id="PIRSF000137">
    <property type="entry name" value="Alcohol_oxidase"/>
    <property type="match status" value="1"/>
</dbReference>
<dbReference type="InterPro" id="IPR007867">
    <property type="entry name" value="GMC_OxRtase_C"/>
</dbReference>
<dbReference type="Pfam" id="PF00732">
    <property type="entry name" value="GMC_oxred_N"/>
    <property type="match status" value="1"/>
</dbReference>
<evidence type="ECO:0000256" key="1">
    <source>
        <dbReference type="ARBA" id="ARBA00010790"/>
    </source>
</evidence>
<feature type="domain" description="Glucose-methanol-choline oxidoreductase N-terminal" evidence="4">
    <location>
        <begin position="97"/>
        <end position="120"/>
    </location>
</feature>
<sequence>MAGTFPILSSLSNFIAQDYDFLVVGGGTAGLVVASRLSEVANLTVGVLEAGATHFGDPLVLTPALYPQMIGDAKYDWKHKTVPQVHSANISIEWSRGKGLGGSSMINYQIYNRGQRADYDAWTQLGLAGWDFDSLLPYFEKAEASEDPKDSAVQPNIPLKTHYNPKFHGCHGNVQTSFPTYRLPVEQTWLESASIVGGNKGKPEEAWSGDHLGTFYGLSTTTRTPGPFQATRSYATTGYLLPVAERGNLHVLTEALVTRLVVTTSGAVTGVEFQHSGASHTVNAKKEVILSAGAVKSPQILELSGIGDPSVLVTAGVKCIVPNFHVGKNLQDHPTTGISYELIDGVESLDKLQFPEKLQAALTEYTTTRNGPLSSGGCTQLFVSYASHSSQSEIDSIVNLTHSFKCPTGHPEAKARLIAMSLADPTDPSIQIVFLPTTLNIQHFNDQKQLLTLPPDMAGKQGLTFASSVMRPFSVGTVHIVSKDAMEDPAIDPGYLSHPADIRLLAKGLELTEKIARTAPFSNVVKRRVFPFPEVDLEDEGVMLEYVKQHVTTEYHPVGTVGMGRRGEGACDERLRVFGTEGLRVVDASVFPLHVGGNIQATVYAVAEKGAKMILEDWGYGS</sequence>
<feature type="binding site" evidence="2">
    <location>
        <position position="257"/>
    </location>
    <ligand>
        <name>FAD</name>
        <dbReference type="ChEBI" id="CHEBI:57692"/>
    </ligand>
</feature>
<dbReference type="SUPFAM" id="SSF54373">
    <property type="entry name" value="FAD-linked reductases, C-terminal domain"/>
    <property type="match status" value="1"/>
</dbReference>
<keyword evidence="3" id="KW-0285">Flavoprotein</keyword>
<protein>
    <recommendedName>
        <fullName evidence="4 5">Glucose-methanol-choline oxidoreductase N-terminal domain-containing protein</fullName>
    </recommendedName>
</protein>
<evidence type="ECO:0000313" key="6">
    <source>
        <dbReference type="EMBL" id="KAG9233943.1"/>
    </source>
</evidence>
<reference evidence="6" key="1">
    <citation type="journal article" date="2021" name="IMA Fungus">
        <title>Genomic characterization of three marine fungi, including Emericellopsis atlantica sp. nov. with signatures of a generalist lifestyle and marine biomass degradation.</title>
        <authorList>
            <person name="Hagestad O.C."/>
            <person name="Hou L."/>
            <person name="Andersen J.H."/>
            <person name="Hansen E.H."/>
            <person name="Altermark B."/>
            <person name="Li C."/>
            <person name="Kuhnert E."/>
            <person name="Cox R.J."/>
            <person name="Crous P.W."/>
            <person name="Spatafora J.W."/>
            <person name="Lail K."/>
            <person name="Amirebrahimi M."/>
            <person name="Lipzen A."/>
            <person name="Pangilinan J."/>
            <person name="Andreopoulos W."/>
            <person name="Hayes R.D."/>
            <person name="Ng V."/>
            <person name="Grigoriev I.V."/>
            <person name="Jackson S.A."/>
            <person name="Sutton T.D.S."/>
            <person name="Dobson A.D.W."/>
            <person name="Rama T."/>
        </authorList>
    </citation>
    <scope>NUCLEOTIDE SEQUENCE</scope>
    <source>
        <strain evidence="6">TRa018bII</strain>
    </source>
</reference>
<dbReference type="PROSITE" id="PS00623">
    <property type="entry name" value="GMC_OXRED_1"/>
    <property type="match status" value="1"/>
</dbReference>